<sequence length="117" mass="12179">MASAASYRYGGEADASPGATVVLSVLIAHLEEEPRRRGSADGPDAPAPVTTSDRVDAAGVRTCLRRAAERTSQGNAAGRRAAKGLRPSEHLPLPLPRVAVGRLPASARFVLSGRPEQ</sequence>
<evidence type="ECO:0000256" key="1">
    <source>
        <dbReference type="SAM" id="MobiDB-lite"/>
    </source>
</evidence>
<dbReference type="Proteomes" id="UP001501598">
    <property type="component" value="Unassembled WGS sequence"/>
</dbReference>
<protein>
    <submittedName>
        <fullName evidence="2">Uncharacterized protein</fullName>
    </submittedName>
</protein>
<name>A0ABP8RLL7_9PSEU</name>
<evidence type="ECO:0000313" key="2">
    <source>
        <dbReference type="EMBL" id="GAA4541837.1"/>
    </source>
</evidence>
<proteinExistence type="predicted"/>
<organism evidence="2 3">
    <name type="scientific">Pseudonocardia xishanensis</name>
    <dbReference type="NCBI Taxonomy" id="630995"/>
    <lineage>
        <taxon>Bacteria</taxon>
        <taxon>Bacillati</taxon>
        <taxon>Actinomycetota</taxon>
        <taxon>Actinomycetes</taxon>
        <taxon>Pseudonocardiales</taxon>
        <taxon>Pseudonocardiaceae</taxon>
        <taxon>Pseudonocardia</taxon>
    </lineage>
</organism>
<accession>A0ABP8RLL7</accession>
<keyword evidence="3" id="KW-1185">Reference proteome</keyword>
<dbReference type="EMBL" id="BAABGT010000024">
    <property type="protein sequence ID" value="GAA4541837.1"/>
    <property type="molecule type" value="Genomic_DNA"/>
</dbReference>
<evidence type="ECO:0000313" key="3">
    <source>
        <dbReference type="Proteomes" id="UP001501598"/>
    </source>
</evidence>
<reference evidence="3" key="1">
    <citation type="journal article" date="2019" name="Int. J. Syst. Evol. Microbiol.">
        <title>The Global Catalogue of Microorganisms (GCM) 10K type strain sequencing project: providing services to taxonomists for standard genome sequencing and annotation.</title>
        <authorList>
            <consortium name="The Broad Institute Genomics Platform"/>
            <consortium name="The Broad Institute Genome Sequencing Center for Infectious Disease"/>
            <person name="Wu L."/>
            <person name="Ma J."/>
        </authorList>
    </citation>
    <scope>NUCLEOTIDE SEQUENCE [LARGE SCALE GENOMIC DNA]</scope>
    <source>
        <strain evidence="3">JCM 17906</strain>
    </source>
</reference>
<gene>
    <name evidence="2" type="ORF">GCM10023175_16390</name>
</gene>
<comment type="caution">
    <text evidence="2">The sequence shown here is derived from an EMBL/GenBank/DDBJ whole genome shotgun (WGS) entry which is preliminary data.</text>
</comment>
<feature type="region of interest" description="Disordered" evidence="1">
    <location>
        <begin position="32"/>
        <end position="92"/>
    </location>
</feature>